<evidence type="ECO:0000256" key="3">
    <source>
        <dbReference type="ARBA" id="ARBA00022692"/>
    </source>
</evidence>
<feature type="transmembrane region" description="Helical" evidence="6">
    <location>
        <begin position="770"/>
        <end position="787"/>
    </location>
</feature>
<feature type="transmembrane region" description="Helical" evidence="6">
    <location>
        <begin position="728"/>
        <end position="749"/>
    </location>
</feature>
<keyword evidence="5 6" id="KW-0472">Membrane</keyword>
<evidence type="ECO:0000256" key="4">
    <source>
        <dbReference type="ARBA" id="ARBA00022989"/>
    </source>
</evidence>
<dbReference type="Pfam" id="PF03176">
    <property type="entry name" value="MMPL"/>
    <property type="match status" value="2"/>
</dbReference>
<evidence type="ECO:0000256" key="2">
    <source>
        <dbReference type="ARBA" id="ARBA00022475"/>
    </source>
</evidence>
<dbReference type="Proteomes" id="UP000006048">
    <property type="component" value="Chromosome"/>
</dbReference>
<accession>I4B2U9</accession>
<dbReference type="PROSITE" id="PS50156">
    <property type="entry name" value="SSD"/>
    <property type="match status" value="2"/>
</dbReference>
<proteinExistence type="predicted"/>
<feature type="transmembrane region" description="Helical" evidence="6">
    <location>
        <begin position="325"/>
        <end position="349"/>
    </location>
</feature>
<feature type="transmembrane region" description="Helical" evidence="6">
    <location>
        <begin position="402"/>
        <end position="424"/>
    </location>
</feature>
<evidence type="ECO:0000256" key="1">
    <source>
        <dbReference type="ARBA" id="ARBA00004651"/>
    </source>
</evidence>
<evidence type="ECO:0000256" key="5">
    <source>
        <dbReference type="ARBA" id="ARBA00023136"/>
    </source>
</evidence>
<keyword evidence="2" id="KW-1003">Cell membrane</keyword>
<feature type="transmembrane region" description="Helical" evidence="6">
    <location>
        <begin position="445"/>
        <end position="465"/>
    </location>
</feature>
<dbReference type="HOGENOM" id="CLU_009099_1_1_12"/>
<dbReference type="PANTHER" id="PTHR33406:SF13">
    <property type="entry name" value="MEMBRANE PROTEIN YDFJ"/>
    <property type="match status" value="1"/>
</dbReference>
<dbReference type="RefSeq" id="WP_014802124.1">
    <property type="nucleotide sequence ID" value="NC_018020.1"/>
</dbReference>
<dbReference type="GO" id="GO:0005886">
    <property type="term" value="C:plasma membrane"/>
    <property type="evidence" value="ECO:0007669"/>
    <property type="project" value="UniProtKB-SubCell"/>
</dbReference>
<gene>
    <name evidence="8" type="ordered locus">Turpa_0957</name>
</gene>
<dbReference type="STRING" id="869212.Turpa_0957"/>
<dbReference type="Gene3D" id="1.20.1640.10">
    <property type="entry name" value="Multidrug efflux transporter AcrB transmembrane domain"/>
    <property type="match status" value="2"/>
</dbReference>
<feature type="domain" description="SSD" evidence="7">
    <location>
        <begin position="298"/>
        <end position="424"/>
    </location>
</feature>
<dbReference type="InterPro" id="IPR050545">
    <property type="entry name" value="Mycobact_MmpL"/>
</dbReference>
<feature type="transmembrane region" description="Helical" evidence="6">
    <location>
        <begin position="297"/>
        <end position="319"/>
    </location>
</feature>
<evidence type="ECO:0000259" key="7">
    <source>
        <dbReference type="PROSITE" id="PS50156"/>
    </source>
</evidence>
<dbReference type="InterPro" id="IPR000731">
    <property type="entry name" value="SSD"/>
</dbReference>
<name>I4B2U9_TURPD</name>
<feature type="transmembrane region" description="Helical" evidence="6">
    <location>
        <begin position="669"/>
        <end position="687"/>
    </location>
</feature>
<dbReference type="AlphaFoldDB" id="I4B2U9"/>
<keyword evidence="3 6" id="KW-0812">Transmembrane</keyword>
<dbReference type="SUPFAM" id="SSF82866">
    <property type="entry name" value="Multidrug efflux transporter AcrB transmembrane domain"/>
    <property type="match status" value="2"/>
</dbReference>
<feature type="transmembrane region" description="Helical" evidence="6">
    <location>
        <begin position="793"/>
        <end position="814"/>
    </location>
</feature>
<organism evidence="8 9">
    <name type="scientific">Turneriella parva (strain ATCC BAA-1111 / DSM 21527 / NCTC 11395 / H)</name>
    <name type="common">Leptospira parva</name>
    <dbReference type="NCBI Taxonomy" id="869212"/>
    <lineage>
        <taxon>Bacteria</taxon>
        <taxon>Pseudomonadati</taxon>
        <taxon>Spirochaetota</taxon>
        <taxon>Spirochaetia</taxon>
        <taxon>Leptospirales</taxon>
        <taxon>Leptospiraceae</taxon>
        <taxon>Turneriella</taxon>
    </lineage>
</organism>
<sequence>MPEYLQPTPEKTPKGALAKIISAAADRFWPFWLFHIRRYAWLVLALLIVTSFIGYRYGRRIRIDTNLLNLLPKETESLQRLQALRERSDIKGVLVVSFSSEARLDEETLLSAARQLEATVAANDFLKTNTSRVIYEVPGGFLQRYSLYYAEIEDLEKVYARLKATIDQAKRSENPYFEDLEQAAPSRFYVGDILNKYRKKYLSGNAFIDAEKKRISILLSLKTAPDNIQFSQSLISTLKDSLTPYAQEHALKLHFSGRYADDVAKQKQLAEDINQSTTITLLILAASLIIFFRSMRVILVIGLPVIAALGYTYFTAWYFMGQISIISSFLTAILLGLGVDYGIHLFARYKSERLKQRGMTQALEITMRNLFRGLSFGMISTAAVFLTLSFSRFIAFAEFGKIAFSGIVFFFIAFILYFPALVFLTEKFSQGTTEPSHMLEKTRKIRGWHVTLIAMISVIGIVTVVNPPFEYDFFELDQVDRTARKTALTSEDAQFTIMENRRHMVIYQFDSLAELAATEENLRQRAGSGEFHSIRDLIPANTAAKQKILSAIHQQLRQAEVYSLLKLDTENLRKIRVGLAMTSAPPPTVSDIPEAFKQHLIVKGNYFLYIFTRDTSAMRRGVLDFAANYREACSAPITDAKSCPPEKRYRGISDLYVLDDILQTVMSDLLREILLIAIVIAIIVLSMTRRVAGVTLILAPLIAGLLGLFALVGVSHQIANVWLFEFNYINLLAIPILLGVGIDNGIYLYSHARELGLSQVNHIMTSTGGSIFISNFTTAMGFLSLTISSHVGLASFGFVTFVGMLCIFYAYRLLFPALARFFQKLEAEI</sequence>
<feature type="transmembrane region" description="Helical" evidence="6">
    <location>
        <begin position="694"/>
        <end position="716"/>
    </location>
</feature>
<dbReference type="OrthoDB" id="49344at2"/>
<comment type="subcellular location">
    <subcellularLocation>
        <location evidence="1">Cell membrane</location>
        <topology evidence="1">Multi-pass membrane protein</topology>
    </subcellularLocation>
</comment>
<feature type="transmembrane region" description="Helical" evidence="6">
    <location>
        <begin position="39"/>
        <end position="58"/>
    </location>
</feature>
<dbReference type="PANTHER" id="PTHR33406">
    <property type="entry name" value="MEMBRANE PROTEIN MJ1562-RELATED"/>
    <property type="match status" value="1"/>
</dbReference>
<evidence type="ECO:0000256" key="6">
    <source>
        <dbReference type="SAM" id="Phobius"/>
    </source>
</evidence>
<evidence type="ECO:0000313" key="8">
    <source>
        <dbReference type="EMBL" id="AFM11606.1"/>
    </source>
</evidence>
<feature type="transmembrane region" description="Helical" evidence="6">
    <location>
        <begin position="370"/>
        <end position="390"/>
    </location>
</feature>
<evidence type="ECO:0000313" key="9">
    <source>
        <dbReference type="Proteomes" id="UP000006048"/>
    </source>
</evidence>
<dbReference type="KEGG" id="tpx:Turpa_0957"/>
<dbReference type="InterPro" id="IPR004869">
    <property type="entry name" value="MMPL_dom"/>
</dbReference>
<feature type="domain" description="SSD" evidence="7">
    <location>
        <begin position="706"/>
        <end position="821"/>
    </location>
</feature>
<dbReference type="EMBL" id="CP002959">
    <property type="protein sequence ID" value="AFM11606.1"/>
    <property type="molecule type" value="Genomic_DNA"/>
</dbReference>
<protein>
    <recommendedName>
        <fullName evidence="7">SSD domain-containing protein</fullName>
    </recommendedName>
</protein>
<keyword evidence="4 6" id="KW-1133">Transmembrane helix</keyword>
<keyword evidence="9" id="KW-1185">Reference proteome</keyword>
<reference evidence="8 9" key="1">
    <citation type="submission" date="2012-06" db="EMBL/GenBank/DDBJ databases">
        <title>The complete chromosome of genome of Turneriella parva DSM 21527.</title>
        <authorList>
            <consortium name="US DOE Joint Genome Institute (JGI-PGF)"/>
            <person name="Lucas S."/>
            <person name="Han J."/>
            <person name="Lapidus A."/>
            <person name="Bruce D."/>
            <person name="Goodwin L."/>
            <person name="Pitluck S."/>
            <person name="Peters L."/>
            <person name="Kyrpides N."/>
            <person name="Mavromatis K."/>
            <person name="Ivanova N."/>
            <person name="Mikhailova N."/>
            <person name="Chertkov O."/>
            <person name="Detter J.C."/>
            <person name="Tapia R."/>
            <person name="Han C."/>
            <person name="Land M."/>
            <person name="Hauser L."/>
            <person name="Markowitz V."/>
            <person name="Cheng J.-F."/>
            <person name="Hugenholtz P."/>
            <person name="Woyke T."/>
            <person name="Wu D."/>
            <person name="Gronow S."/>
            <person name="Wellnitz S."/>
            <person name="Brambilla E."/>
            <person name="Klenk H.-P."/>
            <person name="Eisen J.A."/>
        </authorList>
    </citation>
    <scope>NUCLEOTIDE SEQUENCE [LARGE SCALE GENOMIC DNA]</scope>
    <source>
        <strain evidence="9">ATCC BAA-1111 / DSM 21527 / NCTC 11395 / H</strain>
    </source>
</reference>